<evidence type="ECO:0000313" key="1">
    <source>
        <dbReference type="EMBL" id="HGM07046.1"/>
    </source>
</evidence>
<sequence>MEIVDRKRDESISIQLSEVVDNLVSLITELSYLNGWWYKEYGKYKRIYNKMMYETYINILTKPIQVLNLEQQNIKEIIDLNLVEPKISDFDYLHGNIDLIYENASNYSIYRFTKNSTSLLGITTTILFPKPIVFEYPPKSFASILFYMLNPKIENIVRKIAKQYIASEEDHETLNIWENVYKRIIETKIDKEITSPFRDLTYKDGLTSKINIAYSSRYKVLSSINTTLLYDKHYKEICKMFSVSFNKKNEYIMYYMITKSSIIYILDAMLPQSEIKNLSEDTQYILSIIRKVPVLIKTLENLDNEWFIKHIDLFSDSD</sequence>
<dbReference type="AlphaFoldDB" id="A0A7C4D078"/>
<proteinExistence type="predicted"/>
<dbReference type="EMBL" id="DTCA01000048">
    <property type="protein sequence ID" value="HGM07046.1"/>
    <property type="molecule type" value="Genomic_DNA"/>
</dbReference>
<comment type="caution">
    <text evidence="1">The sequence shown here is derived from an EMBL/GenBank/DDBJ whole genome shotgun (WGS) entry which is preliminary data.</text>
</comment>
<reference evidence="1" key="1">
    <citation type="journal article" date="2020" name="mSystems">
        <title>Genome- and Community-Level Interaction Insights into Carbon Utilization and Element Cycling Functions of Hydrothermarchaeota in Hydrothermal Sediment.</title>
        <authorList>
            <person name="Zhou Z."/>
            <person name="Liu Y."/>
            <person name="Xu W."/>
            <person name="Pan J."/>
            <person name="Luo Z.H."/>
            <person name="Li M."/>
        </authorList>
    </citation>
    <scope>NUCLEOTIDE SEQUENCE [LARGE SCALE GENOMIC DNA]</scope>
    <source>
        <strain evidence="1">SpSt-658</strain>
    </source>
</reference>
<gene>
    <name evidence="1" type="ORF">ENU31_01360</name>
</gene>
<name>A0A7C4D078_9CREN</name>
<organism evidence="1">
    <name type="scientific">Ignisphaera aggregans</name>
    <dbReference type="NCBI Taxonomy" id="334771"/>
    <lineage>
        <taxon>Archaea</taxon>
        <taxon>Thermoproteota</taxon>
        <taxon>Thermoprotei</taxon>
        <taxon>Desulfurococcales</taxon>
        <taxon>Desulfurococcaceae</taxon>
        <taxon>Ignisphaera</taxon>
    </lineage>
</organism>
<accession>A0A7C4D078</accession>
<protein>
    <submittedName>
        <fullName evidence="1">Uncharacterized protein</fullName>
    </submittedName>
</protein>